<dbReference type="GO" id="GO:0016740">
    <property type="term" value="F:transferase activity"/>
    <property type="evidence" value="ECO:0007669"/>
    <property type="project" value="UniProtKB-KW"/>
</dbReference>
<protein>
    <submittedName>
        <fullName evidence="4">Glutathione S-transferase</fullName>
    </submittedName>
</protein>
<dbReference type="SUPFAM" id="SSF47616">
    <property type="entry name" value="GST C-terminal domain-like"/>
    <property type="match status" value="1"/>
</dbReference>
<dbReference type="EMBL" id="OBEL01000007">
    <property type="protein sequence ID" value="SNZ21226.1"/>
    <property type="molecule type" value="Genomic_DNA"/>
</dbReference>
<feature type="domain" description="GST C-terminal" evidence="3">
    <location>
        <begin position="85"/>
        <end position="206"/>
    </location>
</feature>
<dbReference type="PROSITE" id="PS50404">
    <property type="entry name" value="GST_NTER"/>
    <property type="match status" value="1"/>
</dbReference>
<comment type="similarity">
    <text evidence="1">Belongs to the GST superfamily.</text>
</comment>
<evidence type="ECO:0000313" key="5">
    <source>
        <dbReference type="Proteomes" id="UP000219439"/>
    </source>
</evidence>
<evidence type="ECO:0000259" key="2">
    <source>
        <dbReference type="PROSITE" id="PS50404"/>
    </source>
</evidence>
<dbReference type="PANTHER" id="PTHR44051:SF8">
    <property type="entry name" value="GLUTATHIONE S-TRANSFERASE GSTA"/>
    <property type="match status" value="1"/>
</dbReference>
<accession>A0A285PM59</accession>
<evidence type="ECO:0000259" key="3">
    <source>
        <dbReference type="PROSITE" id="PS50405"/>
    </source>
</evidence>
<dbReference type="CDD" id="cd03057">
    <property type="entry name" value="GST_N_Beta"/>
    <property type="match status" value="1"/>
</dbReference>
<dbReference type="Gene3D" id="3.40.30.10">
    <property type="entry name" value="Glutaredoxin"/>
    <property type="match status" value="1"/>
</dbReference>
<dbReference type="InterPro" id="IPR010987">
    <property type="entry name" value="Glutathione-S-Trfase_C-like"/>
</dbReference>
<dbReference type="SFLD" id="SFLDG00358">
    <property type="entry name" value="Main_(cytGST)"/>
    <property type="match status" value="1"/>
</dbReference>
<reference evidence="4 5" key="1">
    <citation type="submission" date="2017-09" db="EMBL/GenBank/DDBJ databases">
        <authorList>
            <person name="Ehlers B."/>
            <person name="Leendertz F.H."/>
        </authorList>
    </citation>
    <scope>NUCLEOTIDE SEQUENCE [LARGE SCALE GENOMIC DNA]</scope>
    <source>
        <strain evidence="4 5">DSM 18289</strain>
    </source>
</reference>
<evidence type="ECO:0000256" key="1">
    <source>
        <dbReference type="RuleBase" id="RU003494"/>
    </source>
</evidence>
<keyword evidence="4" id="KW-0808">Transferase</keyword>
<dbReference type="PROSITE" id="PS50405">
    <property type="entry name" value="GST_CTER"/>
    <property type="match status" value="1"/>
</dbReference>
<feature type="domain" description="GST N-terminal" evidence="2">
    <location>
        <begin position="1"/>
        <end position="80"/>
    </location>
</feature>
<dbReference type="InterPro" id="IPR036249">
    <property type="entry name" value="Thioredoxin-like_sf"/>
</dbReference>
<dbReference type="Pfam" id="PF00043">
    <property type="entry name" value="GST_C"/>
    <property type="match status" value="1"/>
</dbReference>
<organism evidence="4 5">
    <name type="scientific">Cohaesibacter gelatinilyticus</name>
    <dbReference type="NCBI Taxonomy" id="372072"/>
    <lineage>
        <taxon>Bacteria</taxon>
        <taxon>Pseudomonadati</taxon>
        <taxon>Pseudomonadota</taxon>
        <taxon>Alphaproteobacteria</taxon>
        <taxon>Hyphomicrobiales</taxon>
        <taxon>Cohaesibacteraceae</taxon>
    </lineage>
</organism>
<evidence type="ECO:0000313" key="4">
    <source>
        <dbReference type="EMBL" id="SNZ21226.1"/>
    </source>
</evidence>
<dbReference type="InterPro" id="IPR004045">
    <property type="entry name" value="Glutathione_S-Trfase_N"/>
</dbReference>
<dbReference type="AlphaFoldDB" id="A0A285PM59"/>
<dbReference type="PANTHER" id="PTHR44051">
    <property type="entry name" value="GLUTATHIONE S-TRANSFERASE-RELATED"/>
    <property type="match status" value="1"/>
</dbReference>
<dbReference type="SUPFAM" id="SSF52833">
    <property type="entry name" value="Thioredoxin-like"/>
    <property type="match status" value="1"/>
</dbReference>
<keyword evidence="5" id="KW-1185">Reference proteome</keyword>
<dbReference type="InterPro" id="IPR004046">
    <property type="entry name" value="GST_C"/>
</dbReference>
<dbReference type="InterPro" id="IPR036282">
    <property type="entry name" value="Glutathione-S-Trfase_C_sf"/>
</dbReference>
<dbReference type="InterPro" id="IPR040079">
    <property type="entry name" value="Glutathione_S-Trfase"/>
</dbReference>
<dbReference type="SFLD" id="SFLDG01150">
    <property type="entry name" value="Main.1:_Beta-like"/>
    <property type="match status" value="1"/>
</dbReference>
<name>A0A285PM59_9HYPH</name>
<dbReference type="RefSeq" id="WP_097155711.1">
    <property type="nucleotide sequence ID" value="NZ_OBEL01000007.1"/>
</dbReference>
<dbReference type="OrthoDB" id="7583243at2"/>
<dbReference type="Proteomes" id="UP000219439">
    <property type="component" value="Unassembled WGS sequence"/>
</dbReference>
<dbReference type="Pfam" id="PF02798">
    <property type="entry name" value="GST_N"/>
    <property type="match status" value="1"/>
</dbReference>
<dbReference type="SFLD" id="SFLDS00019">
    <property type="entry name" value="Glutathione_Transferase_(cytos"/>
    <property type="match status" value="1"/>
</dbReference>
<proteinExistence type="inferred from homology"/>
<dbReference type="Gene3D" id="1.20.1050.10">
    <property type="match status" value="1"/>
</dbReference>
<dbReference type="CDD" id="cd03188">
    <property type="entry name" value="GST_C_Beta"/>
    <property type="match status" value="1"/>
</dbReference>
<gene>
    <name evidence="4" type="ORF">SAMN06265368_4343</name>
</gene>
<sequence>MLELYFAPNTISVAVAIALEEVGADYVTRRIDFSASEQTSEAYAVLNPKGRVPTLVSDDVPLTETGALLEFAHGLNPDKGLVPAGAVDAAKMREAMFYFASTMHVNHAHKLRGARWADKQESWDDMQAKVPETMTASCDYVEHSLLKGPYLLGERFSLADPYLYMICTWVEGDGVDLSQFPKIRAFMAEMEKRPSVQAVREAGMIT</sequence>